<keyword evidence="2" id="KW-1185">Reference proteome</keyword>
<evidence type="ECO:0000313" key="2">
    <source>
        <dbReference type="Proteomes" id="UP000027920"/>
    </source>
</evidence>
<dbReference type="EMBL" id="AMGV01000021">
    <property type="protein sequence ID" value="KEF51729.1"/>
    <property type="molecule type" value="Genomic_DNA"/>
</dbReference>
<dbReference type="VEuPathDB" id="FungiDB:A1O9_12066"/>
<dbReference type="AlphaFoldDB" id="A0A072NV26"/>
<sequence length="87" mass="9907">MAARQDSAEKDCVYEDHVVTTDQTIDNSIGVETIYHIRQRNIKFVGDAIEQIGMGPYQWRMFLACGFGFVVDQVRQKLPQVSPICDL</sequence>
<reference evidence="1 2" key="1">
    <citation type="submission" date="2013-03" db="EMBL/GenBank/DDBJ databases">
        <title>The Genome Sequence of Exophiala aquamarina CBS 119918.</title>
        <authorList>
            <consortium name="The Broad Institute Genomics Platform"/>
            <person name="Cuomo C."/>
            <person name="de Hoog S."/>
            <person name="Gorbushina A."/>
            <person name="Walker B."/>
            <person name="Young S.K."/>
            <person name="Zeng Q."/>
            <person name="Gargeya S."/>
            <person name="Fitzgerald M."/>
            <person name="Haas B."/>
            <person name="Abouelleil A."/>
            <person name="Allen A.W."/>
            <person name="Alvarado L."/>
            <person name="Arachchi H.M."/>
            <person name="Berlin A.M."/>
            <person name="Chapman S.B."/>
            <person name="Gainer-Dewar J."/>
            <person name="Goldberg J."/>
            <person name="Griggs A."/>
            <person name="Gujja S."/>
            <person name="Hansen M."/>
            <person name="Howarth C."/>
            <person name="Imamovic A."/>
            <person name="Ireland A."/>
            <person name="Larimer J."/>
            <person name="McCowan C."/>
            <person name="Murphy C."/>
            <person name="Pearson M."/>
            <person name="Poon T.W."/>
            <person name="Priest M."/>
            <person name="Roberts A."/>
            <person name="Saif S."/>
            <person name="Shea T."/>
            <person name="Sisk P."/>
            <person name="Sykes S."/>
            <person name="Wortman J."/>
            <person name="Nusbaum C."/>
            <person name="Birren B."/>
        </authorList>
    </citation>
    <scope>NUCLEOTIDE SEQUENCE [LARGE SCALE GENOMIC DNA]</scope>
    <source>
        <strain evidence="1 2">CBS 119918</strain>
    </source>
</reference>
<protein>
    <submittedName>
        <fullName evidence="1">Uncharacterized protein</fullName>
    </submittedName>
</protein>
<accession>A0A072NV26</accession>
<dbReference type="GeneID" id="25286961"/>
<comment type="caution">
    <text evidence="1">The sequence shown here is derived from an EMBL/GenBank/DDBJ whole genome shotgun (WGS) entry which is preliminary data.</text>
</comment>
<proteinExistence type="predicted"/>
<dbReference type="OrthoDB" id="4139357at2759"/>
<gene>
    <name evidence="1" type="ORF">A1O9_12066</name>
</gene>
<evidence type="ECO:0000313" key="1">
    <source>
        <dbReference type="EMBL" id="KEF51729.1"/>
    </source>
</evidence>
<dbReference type="HOGENOM" id="CLU_2483366_0_0_1"/>
<organism evidence="1 2">
    <name type="scientific">Exophiala aquamarina CBS 119918</name>
    <dbReference type="NCBI Taxonomy" id="1182545"/>
    <lineage>
        <taxon>Eukaryota</taxon>
        <taxon>Fungi</taxon>
        <taxon>Dikarya</taxon>
        <taxon>Ascomycota</taxon>
        <taxon>Pezizomycotina</taxon>
        <taxon>Eurotiomycetes</taxon>
        <taxon>Chaetothyriomycetidae</taxon>
        <taxon>Chaetothyriales</taxon>
        <taxon>Herpotrichiellaceae</taxon>
        <taxon>Exophiala</taxon>
    </lineage>
</organism>
<dbReference type="Proteomes" id="UP000027920">
    <property type="component" value="Unassembled WGS sequence"/>
</dbReference>
<name>A0A072NV26_9EURO</name>
<dbReference type="RefSeq" id="XP_013254319.1">
    <property type="nucleotide sequence ID" value="XM_013398865.1"/>
</dbReference>